<proteinExistence type="predicted"/>
<feature type="compositionally biased region" description="Basic and acidic residues" evidence="2">
    <location>
        <begin position="483"/>
        <end position="494"/>
    </location>
</feature>
<sequence length="954" mass="109047">MEGLTFRQRYDSTEVDSTALVWQEQVRRGLVSDDVRLRLETYSTLSAKCSESKEVQKQVGQLFGGPRSGVVPRFAGSKMLNVVFDDLRSTDKTLRIAAARVLCLMVYENLTNQQLIIRSQDNVDEEQVGVTVGWVHAFSIPQSLRERYEAQCEERGMFTTPSGLVEFVSRLIKDNYAPVYSRIGRYYAGGCHEFLPLCWFHALVNDSSEAADVIDVPDPSENIMGFYLVPRQMQFPEQDDYFLQEILSSIRAESELSRLQQVHAAFQQVAFRAPAKAANAAALKTALEGIYNRMTIDLLSDDDDEKEEAFLGIQQHKKFLHWLEASPERLVTWNELLVWCCTDMNAEEMLKRFGADACRMVGDAFQKLALGSEEVLLHKNHTQRYVWEPSLIGAILDHPNLPDGLKANFRGTASGYVSRLNLSGKTNTILPSKMNTAVKASQLTNEVFERPWEYLLQLELTEIHPVSWSVFLSKWRQSTDAKSDEEDVHIYHQSEKRHHSVGEGANPSLLVARKNALVSLSHNHRIFHSFRDLNQLRQQLPLITNRQSEVNKEDFELTSITDRLRMKCQQFNEADERELVETRKIFRRLQQSSVNLDELTRKKIEEKREARQKAHEKAAEKRKIAEQAVIRRQQELELIKRDRQIKVQDRVRRREHRWQLLIEARQERHQRIQWWKQIQQEAEVARQEQFMQQQQHNRDAENRLLQSQHTGFHSQRSSSEPTVPRLSLPQPPPESPPRERQLSCPRGPLSARTATDPHIVRERAHVYGCAASKAFAARRPQTARADFFSGTRGRQSPRAIRQPARRVRPASAGGNVSSEFSSSSSPTNSSTNDPQAAGVANACETLVMTNAAHAVSQQIAVPPVTTPVPDEATVPPALIMAQYLALEKEQRFKLHERYCVNRVSHKLTFAVLQQLTHEMRQDTAWREFLKAAGGPPGINSSNRNKASEKRKSHT</sequence>
<keyword evidence="4" id="KW-1185">Reference proteome</keyword>
<feature type="compositionally biased region" description="Polar residues" evidence="2">
    <location>
        <begin position="708"/>
        <end position="721"/>
    </location>
</feature>
<name>A0A9W7CJ59_9STRA</name>
<feature type="compositionally biased region" description="Basic and acidic residues" evidence="2">
    <location>
        <begin position="945"/>
        <end position="954"/>
    </location>
</feature>
<comment type="caution">
    <text evidence="3">The sequence shown here is derived from an EMBL/GenBank/DDBJ whole genome shotgun (WGS) entry which is preliminary data.</text>
</comment>
<evidence type="ECO:0000313" key="3">
    <source>
        <dbReference type="EMBL" id="GMF34095.1"/>
    </source>
</evidence>
<evidence type="ECO:0000256" key="2">
    <source>
        <dbReference type="SAM" id="MobiDB-lite"/>
    </source>
</evidence>
<feature type="coiled-coil region" evidence="1">
    <location>
        <begin position="589"/>
        <end position="627"/>
    </location>
</feature>
<feature type="region of interest" description="Disordered" evidence="2">
    <location>
        <begin position="708"/>
        <end position="757"/>
    </location>
</feature>
<protein>
    <submittedName>
        <fullName evidence="3">Unnamed protein product</fullName>
    </submittedName>
</protein>
<feature type="compositionally biased region" description="Low complexity" evidence="2">
    <location>
        <begin position="817"/>
        <end position="830"/>
    </location>
</feature>
<feature type="region of interest" description="Disordered" evidence="2">
    <location>
        <begin position="483"/>
        <end position="503"/>
    </location>
</feature>
<organism evidence="3 4">
    <name type="scientific">Phytophthora lilii</name>
    <dbReference type="NCBI Taxonomy" id="2077276"/>
    <lineage>
        <taxon>Eukaryota</taxon>
        <taxon>Sar</taxon>
        <taxon>Stramenopiles</taxon>
        <taxon>Oomycota</taxon>
        <taxon>Peronosporomycetes</taxon>
        <taxon>Peronosporales</taxon>
        <taxon>Peronosporaceae</taxon>
        <taxon>Phytophthora</taxon>
    </lineage>
</organism>
<evidence type="ECO:0000256" key="1">
    <source>
        <dbReference type="SAM" id="Coils"/>
    </source>
</evidence>
<keyword evidence="1" id="KW-0175">Coiled coil</keyword>
<feature type="region of interest" description="Disordered" evidence="2">
    <location>
        <begin position="785"/>
        <end position="836"/>
    </location>
</feature>
<gene>
    <name evidence="3" type="ORF">Plil01_001453400</name>
</gene>
<dbReference type="EMBL" id="BSXW01001147">
    <property type="protein sequence ID" value="GMF34095.1"/>
    <property type="molecule type" value="Genomic_DNA"/>
</dbReference>
<dbReference type="OrthoDB" id="168063at2759"/>
<dbReference type="AlphaFoldDB" id="A0A9W7CJ59"/>
<feature type="region of interest" description="Disordered" evidence="2">
    <location>
        <begin position="931"/>
        <end position="954"/>
    </location>
</feature>
<evidence type="ECO:0000313" key="4">
    <source>
        <dbReference type="Proteomes" id="UP001165083"/>
    </source>
</evidence>
<accession>A0A9W7CJ59</accession>
<reference evidence="3" key="1">
    <citation type="submission" date="2023-04" db="EMBL/GenBank/DDBJ databases">
        <title>Phytophthora lilii NBRC 32176.</title>
        <authorList>
            <person name="Ichikawa N."/>
            <person name="Sato H."/>
            <person name="Tonouchi N."/>
        </authorList>
    </citation>
    <scope>NUCLEOTIDE SEQUENCE</scope>
    <source>
        <strain evidence="3">NBRC 32176</strain>
    </source>
</reference>
<dbReference type="Proteomes" id="UP001165083">
    <property type="component" value="Unassembled WGS sequence"/>
</dbReference>